<evidence type="ECO:0000313" key="4">
    <source>
        <dbReference type="Proteomes" id="UP000467240"/>
    </source>
</evidence>
<keyword evidence="4" id="KW-1185">Reference proteome</keyword>
<dbReference type="PANTHER" id="PTHR34202">
    <property type="entry name" value="UPF0548 PROTEIN"/>
    <property type="match status" value="1"/>
</dbReference>
<comment type="caution">
    <text evidence="3">The sequence shown here is derived from an EMBL/GenBank/DDBJ whole genome shotgun (WGS) entry which is preliminary data.</text>
</comment>
<evidence type="ECO:0000313" key="3">
    <source>
        <dbReference type="EMBL" id="KAB1656268.1"/>
    </source>
</evidence>
<name>A0A7J5BQG3_9MICO</name>
<dbReference type="EMBL" id="WBJZ01000012">
    <property type="protein sequence ID" value="KAB1656268.1"/>
    <property type="molecule type" value="Genomic_DNA"/>
</dbReference>
<evidence type="ECO:0000256" key="1">
    <source>
        <dbReference type="SAM" id="MobiDB-lite"/>
    </source>
</evidence>
<dbReference type="PANTHER" id="PTHR34202:SF1">
    <property type="entry name" value="UPF0548 PROTEIN"/>
    <property type="match status" value="1"/>
</dbReference>
<dbReference type="InterPro" id="IPR018960">
    <property type="entry name" value="DUF1990"/>
</dbReference>
<dbReference type="Proteomes" id="UP000467240">
    <property type="component" value="Unassembled WGS sequence"/>
</dbReference>
<evidence type="ECO:0000259" key="2">
    <source>
        <dbReference type="Pfam" id="PF09348"/>
    </source>
</evidence>
<gene>
    <name evidence="3" type="ORF">F8O01_10355</name>
</gene>
<protein>
    <submittedName>
        <fullName evidence="3">DUF1990 domain-containing protein</fullName>
    </submittedName>
</protein>
<sequence length="242" mass="26952">MARPGPRRRTVADAPVCNYAAVGATANDDLLRYPPKGHRAAEYRAKLGSGEERFEKSVARLMRWGVQLGSGLEVVDVRQETMAGDAYRSLAVDPSSNASVPVRPHAHLFDFADPVLIRPGATADIVTRTGPFRFSSPVRVLTVIAEQHRFGFVYGTLPGGPEAGEQRFVVTHEPDDSVWITIREFVRPGSFRFRLVWWYANRYRKRIIRRYLAALHPTTPVPGASARPADEGPYGARATRNR</sequence>
<dbReference type="AlphaFoldDB" id="A0A7J5BQG3"/>
<feature type="domain" description="DUF1990" evidence="2">
    <location>
        <begin position="116"/>
        <end position="214"/>
    </location>
</feature>
<reference evidence="3 4" key="1">
    <citation type="submission" date="2019-09" db="EMBL/GenBank/DDBJ databases">
        <title>Phylogeny of genus Pseudoclavibacter and closely related genus.</title>
        <authorList>
            <person name="Li Y."/>
        </authorList>
    </citation>
    <scope>NUCLEOTIDE SEQUENCE [LARGE SCALE GENOMIC DNA]</scope>
    <source>
        <strain evidence="3 4">DSM 23821</strain>
    </source>
</reference>
<feature type="region of interest" description="Disordered" evidence="1">
    <location>
        <begin position="222"/>
        <end position="242"/>
    </location>
</feature>
<organism evidence="3 4">
    <name type="scientific">Pseudoclavibacter chungangensis</name>
    <dbReference type="NCBI Taxonomy" id="587635"/>
    <lineage>
        <taxon>Bacteria</taxon>
        <taxon>Bacillati</taxon>
        <taxon>Actinomycetota</taxon>
        <taxon>Actinomycetes</taxon>
        <taxon>Micrococcales</taxon>
        <taxon>Microbacteriaceae</taxon>
        <taxon>Pseudoclavibacter</taxon>
    </lineage>
</organism>
<accession>A0A7J5BQG3</accession>
<dbReference type="OrthoDB" id="120660at2"/>
<feature type="domain" description="DUF1990" evidence="2">
    <location>
        <begin position="18"/>
        <end position="86"/>
    </location>
</feature>
<dbReference type="RefSeq" id="WP_158040795.1">
    <property type="nucleotide sequence ID" value="NZ_JACCFV010000001.1"/>
</dbReference>
<dbReference type="Pfam" id="PF09348">
    <property type="entry name" value="DUF1990"/>
    <property type="match status" value="2"/>
</dbReference>
<proteinExistence type="predicted"/>